<keyword evidence="1" id="KW-0472">Membrane</keyword>
<keyword evidence="1" id="KW-0812">Transmembrane</keyword>
<organism evidence="3 4">
    <name type="scientific">Rhodonellum ikkaensis</name>
    <dbReference type="NCBI Taxonomy" id="336829"/>
    <lineage>
        <taxon>Bacteria</taxon>
        <taxon>Pseudomonadati</taxon>
        <taxon>Bacteroidota</taxon>
        <taxon>Cytophagia</taxon>
        <taxon>Cytophagales</taxon>
        <taxon>Cytophagaceae</taxon>
        <taxon>Rhodonellum</taxon>
    </lineage>
</organism>
<proteinExistence type="predicted"/>
<evidence type="ECO:0000256" key="1">
    <source>
        <dbReference type="SAM" id="Phobius"/>
    </source>
</evidence>
<feature type="transmembrane region" description="Helical" evidence="1">
    <location>
        <begin position="47"/>
        <end position="69"/>
    </location>
</feature>
<gene>
    <name evidence="3" type="ORF">SAMN05444412_10372</name>
</gene>
<protein>
    <submittedName>
        <fullName evidence="3">Uncharacterized protein</fullName>
    </submittedName>
</protein>
<dbReference type="Proteomes" id="UP000199663">
    <property type="component" value="Unassembled WGS sequence"/>
</dbReference>
<reference evidence="3 4" key="1">
    <citation type="submission" date="2016-10" db="EMBL/GenBank/DDBJ databases">
        <authorList>
            <person name="Varghese N."/>
            <person name="Submissions S."/>
        </authorList>
    </citation>
    <scope>NUCLEOTIDE SEQUENCE [LARGE SCALE GENOMIC DNA]</scope>
    <source>
        <strain evidence="3 4">DSM 17997</strain>
    </source>
</reference>
<keyword evidence="4" id="KW-1185">Reference proteome</keyword>
<feature type="signal peptide" evidence="2">
    <location>
        <begin position="1"/>
        <end position="23"/>
    </location>
</feature>
<feature type="chain" id="PRO_5047157543" evidence="2">
    <location>
        <begin position="24"/>
        <end position="105"/>
    </location>
</feature>
<keyword evidence="1" id="KW-1133">Transmembrane helix</keyword>
<comment type="caution">
    <text evidence="3">The sequence shown here is derived from an EMBL/GenBank/DDBJ whole genome shotgun (WGS) entry which is preliminary data.</text>
</comment>
<evidence type="ECO:0000313" key="3">
    <source>
        <dbReference type="EMBL" id="SDY83235.1"/>
    </source>
</evidence>
<keyword evidence="2" id="KW-0732">Signal</keyword>
<accession>A0A1H3N443</accession>
<name>A0A1H3N443_9BACT</name>
<dbReference type="RefSeq" id="WP_026333532.1">
    <property type="nucleotide sequence ID" value="NZ_FNQC01000003.1"/>
</dbReference>
<evidence type="ECO:0000256" key="2">
    <source>
        <dbReference type="SAM" id="SignalP"/>
    </source>
</evidence>
<sequence>MKTTSIGLLVMFLFVTSYSNVSAIGHTTTSTVTLNASEGMSLDDICGVAGVGLIVAVVGVGMQMVSSAYDLGTYIGQRAAESIITYDTSFEIFEQSPTNFSHFDI</sequence>
<dbReference type="EMBL" id="FNQC01000003">
    <property type="protein sequence ID" value="SDY83235.1"/>
    <property type="molecule type" value="Genomic_DNA"/>
</dbReference>
<evidence type="ECO:0000313" key="4">
    <source>
        <dbReference type="Proteomes" id="UP000199663"/>
    </source>
</evidence>